<keyword evidence="3" id="KW-1185">Reference proteome</keyword>
<feature type="region of interest" description="Disordered" evidence="1">
    <location>
        <begin position="286"/>
        <end position="322"/>
    </location>
</feature>
<accession>A0A1B0BZ22</accession>
<reference evidence="3" key="1">
    <citation type="submission" date="2015-01" db="EMBL/GenBank/DDBJ databases">
        <authorList>
            <person name="Aksoy S."/>
            <person name="Warren W."/>
            <person name="Wilson R.K."/>
        </authorList>
    </citation>
    <scope>NUCLEOTIDE SEQUENCE [LARGE SCALE GENOMIC DNA]</scope>
    <source>
        <strain evidence="3">IAEA</strain>
    </source>
</reference>
<evidence type="ECO:0008006" key="4">
    <source>
        <dbReference type="Google" id="ProtNLM"/>
    </source>
</evidence>
<evidence type="ECO:0000313" key="3">
    <source>
        <dbReference type="Proteomes" id="UP000092460"/>
    </source>
</evidence>
<feature type="region of interest" description="Disordered" evidence="1">
    <location>
        <begin position="347"/>
        <end position="393"/>
    </location>
</feature>
<dbReference type="EMBL" id="JXJN01022946">
    <property type="status" value="NOT_ANNOTATED_CDS"/>
    <property type="molecule type" value="Genomic_DNA"/>
</dbReference>
<feature type="region of interest" description="Disordered" evidence="1">
    <location>
        <begin position="152"/>
        <end position="179"/>
    </location>
</feature>
<feature type="compositionally biased region" description="Basic and acidic residues" evidence="1">
    <location>
        <begin position="309"/>
        <end position="322"/>
    </location>
</feature>
<dbReference type="Proteomes" id="UP000092460">
    <property type="component" value="Unassembled WGS sequence"/>
</dbReference>
<evidence type="ECO:0000313" key="2">
    <source>
        <dbReference type="EnsemblMetazoa" id="GPPI044752-PA"/>
    </source>
</evidence>
<name>A0A1B0BZ22_9MUSC</name>
<dbReference type="VEuPathDB" id="VectorBase:GPPI044752"/>
<dbReference type="AlphaFoldDB" id="A0A1B0BZ22"/>
<proteinExistence type="predicted"/>
<dbReference type="EnsemblMetazoa" id="GPPI044752-RA">
    <property type="protein sequence ID" value="GPPI044752-PA"/>
    <property type="gene ID" value="GPPI044752"/>
</dbReference>
<organism evidence="2 3">
    <name type="scientific">Glossina palpalis gambiensis</name>
    <dbReference type="NCBI Taxonomy" id="67801"/>
    <lineage>
        <taxon>Eukaryota</taxon>
        <taxon>Metazoa</taxon>
        <taxon>Ecdysozoa</taxon>
        <taxon>Arthropoda</taxon>
        <taxon>Hexapoda</taxon>
        <taxon>Insecta</taxon>
        <taxon>Pterygota</taxon>
        <taxon>Neoptera</taxon>
        <taxon>Endopterygota</taxon>
        <taxon>Diptera</taxon>
        <taxon>Brachycera</taxon>
        <taxon>Muscomorpha</taxon>
        <taxon>Hippoboscoidea</taxon>
        <taxon>Glossinidae</taxon>
        <taxon>Glossina</taxon>
    </lineage>
</organism>
<sequence>MSRMKLEKDLKNSTINFDRRLLITELLELYELELEDVQEILLLYLKEQEQINGSKYDKRFAVWAEEHLKEDSIREIFVGAKSAGAIFKPMAIAKDAKLKQVLKHQANGSLTLEKNSTKKESARNKVYQNVQTVCKTEDRLYDSHEKLATSCKVGKTSPTEFQTSSKDKRTSNKNSPTKLIKNQKGINTYFTAGLPKKKSDESKNIKKLDVAPKKKQDFFKKQEKPCSFTNTTGEEPVNASIQLFGEEDAAEGKDYAEQIESSDEEEKLEALKRDIISSDVELEDKEVHVSNSCKRRRIMDSDDEEDEPPQEKQGKLDDIKKEADVKPQTFLDDDGFVITVKSKSVNKSLVKSKTMSSPETKKPKIQNGKKSPIPVNAEVKSKQSGIKNYFSTK</sequence>
<feature type="compositionally biased region" description="Polar residues" evidence="1">
    <location>
        <begin position="382"/>
        <end position="393"/>
    </location>
</feature>
<evidence type="ECO:0000256" key="1">
    <source>
        <dbReference type="SAM" id="MobiDB-lite"/>
    </source>
</evidence>
<dbReference type="STRING" id="67801.A0A1B0BZ22"/>
<reference evidence="2" key="2">
    <citation type="submission" date="2020-05" db="UniProtKB">
        <authorList>
            <consortium name="EnsemblMetazoa"/>
        </authorList>
    </citation>
    <scope>IDENTIFICATION</scope>
    <source>
        <strain evidence="2">IAEA</strain>
    </source>
</reference>
<protein>
    <recommendedName>
        <fullName evidence="4">DNA polymerase delta subunit 3</fullName>
    </recommendedName>
</protein>